<evidence type="ECO:0000256" key="1">
    <source>
        <dbReference type="SAM" id="MobiDB-lite"/>
    </source>
</evidence>
<feature type="compositionally biased region" description="Basic and acidic residues" evidence="1">
    <location>
        <begin position="1"/>
        <end position="20"/>
    </location>
</feature>
<gene>
    <name evidence="2" type="ORF">LVIROSA_LOCUS38323</name>
</gene>
<protein>
    <submittedName>
        <fullName evidence="2">Uncharacterized protein</fullName>
    </submittedName>
</protein>
<keyword evidence="3" id="KW-1185">Reference proteome</keyword>
<proteinExistence type="predicted"/>
<evidence type="ECO:0000313" key="3">
    <source>
        <dbReference type="Proteomes" id="UP001157418"/>
    </source>
</evidence>
<organism evidence="2 3">
    <name type="scientific">Lactuca virosa</name>
    <dbReference type="NCBI Taxonomy" id="75947"/>
    <lineage>
        <taxon>Eukaryota</taxon>
        <taxon>Viridiplantae</taxon>
        <taxon>Streptophyta</taxon>
        <taxon>Embryophyta</taxon>
        <taxon>Tracheophyta</taxon>
        <taxon>Spermatophyta</taxon>
        <taxon>Magnoliopsida</taxon>
        <taxon>eudicotyledons</taxon>
        <taxon>Gunneridae</taxon>
        <taxon>Pentapetalae</taxon>
        <taxon>asterids</taxon>
        <taxon>campanulids</taxon>
        <taxon>Asterales</taxon>
        <taxon>Asteraceae</taxon>
        <taxon>Cichorioideae</taxon>
        <taxon>Cichorieae</taxon>
        <taxon>Lactucinae</taxon>
        <taxon>Lactuca</taxon>
    </lineage>
</organism>
<feature type="compositionally biased region" description="Basic and acidic residues" evidence="1">
    <location>
        <begin position="72"/>
        <end position="86"/>
    </location>
</feature>
<feature type="region of interest" description="Disordered" evidence="1">
    <location>
        <begin position="108"/>
        <end position="156"/>
    </location>
</feature>
<sequence>MEKEETREHMREVIELDRKQNQGTASARATRVGNCPKKEDVDMRLITTVRVHNWQRLPPGRHLVNNLAKNRANNEKVTQKEVKSPKGDNQATKAGEWRKLKIVFRKTTIPETTNHGSHTNTNAGELIGTSRQMTQTKKDQEEEFVPMTWEPQSPRH</sequence>
<feature type="region of interest" description="Disordered" evidence="1">
    <location>
        <begin position="71"/>
        <end position="95"/>
    </location>
</feature>
<dbReference type="AlphaFoldDB" id="A0AAU9PS21"/>
<comment type="caution">
    <text evidence="2">The sequence shown here is derived from an EMBL/GenBank/DDBJ whole genome shotgun (WGS) entry which is preliminary data.</text>
</comment>
<reference evidence="2 3" key="1">
    <citation type="submission" date="2022-01" db="EMBL/GenBank/DDBJ databases">
        <authorList>
            <person name="Xiong W."/>
            <person name="Schranz E."/>
        </authorList>
    </citation>
    <scope>NUCLEOTIDE SEQUENCE [LARGE SCALE GENOMIC DNA]</scope>
</reference>
<feature type="compositionally biased region" description="Polar residues" evidence="1">
    <location>
        <begin position="109"/>
        <end position="135"/>
    </location>
</feature>
<evidence type="ECO:0000313" key="2">
    <source>
        <dbReference type="EMBL" id="CAH1453046.1"/>
    </source>
</evidence>
<name>A0AAU9PS21_9ASTR</name>
<dbReference type="Proteomes" id="UP001157418">
    <property type="component" value="Unassembled WGS sequence"/>
</dbReference>
<feature type="region of interest" description="Disordered" evidence="1">
    <location>
        <begin position="1"/>
        <end position="35"/>
    </location>
</feature>
<accession>A0AAU9PS21</accession>
<dbReference type="EMBL" id="CAKMRJ010005745">
    <property type="protein sequence ID" value="CAH1453046.1"/>
    <property type="molecule type" value="Genomic_DNA"/>
</dbReference>